<evidence type="ECO:0000313" key="14">
    <source>
        <dbReference type="Proteomes" id="UP000225740"/>
    </source>
</evidence>
<evidence type="ECO:0000256" key="2">
    <source>
        <dbReference type="ARBA" id="ARBA00004496"/>
    </source>
</evidence>
<evidence type="ECO:0000256" key="6">
    <source>
        <dbReference type="ARBA" id="ARBA00020597"/>
    </source>
</evidence>
<dbReference type="Gene3D" id="3.10.340.11">
    <property type="entry name" value="Methenyltetrahydromethanopterin Cyclohydrolase, Chain A, domain 1"/>
    <property type="match status" value="1"/>
</dbReference>
<dbReference type="Proteomes" id="UP000225740">
    <property type="component" value="Unassembled WGS sequence"/>
</dbReference>
<dbReference type="HAMAP" id="MF_00486">
    <property type="entry name" value="McH"/>
    <property type="match status" value="1"/>
</dbReference>
<sequence>MKSATPNDLSTTEFGPDLCRSASQCFETLWRDAPTLKCRALNIAGARVLDAGVNCSGSLAAGLALGRLCLGDLATVRYAPTSPQDLVGLVVTIQTDYPVLACLGGQYAGWPVSVGDYFAMASGPMRGLRGKEAMLEELKLSRQATKEDLAVGVLESDKLPGEDVIESMAEECGVDPGRLCLAIAPSTSIAGSAQVVSRSVETALHKLHALDFDVTRVMSAHGDAPLPPPAKLGDTIGGIGRTNDSMLYGARVTLWVDAEDDLIESVASKVPSDSSEDHGQPFAKIFKQYDYDFYKVDPMLFSPAMVTIHSLRSGKTWRHGQLNQDVLRESFGL</sequence>
<dbReference type="AlphaFoldDB" id="A0A2G1W3T3"/>
<keyword evidence="9 12" id="KW-0378">Hydrolase</keyword>
<evidence type="ECO:0000256" key="10">
    <source>
        <dbReference type="ARBA" id="ARBA00030468"/>
    </source>
</evidence>
<evidence type="ECO:0000256" key="4">
    <source>
        <dbReference type="ARBA" id="ARBA00006902"/>
    </source>
</evidence>
<comment type="catalytic activity">
    <reaction evidence="11 12">
        <text>5,10-methenyl-5,6,7,8-tetrahydromethanopterin + H2O = N(5)-formyl-5,6,7,8-tetrahydromethanopterin + H(+)</text>
        <dbReference type="Rhea" id="RHEA:19053"/>
        <dbReference type="ChEBI" id="CHEBI:15377"/>
        <dbReference type="ChEBI" id="CHEBI:15378"/>
        <dbReference type="ChEBI" id="CHEBI:58018"/>
        <dbReference type="ChEBI" id="CHEBI:58337"/>
        <dbReference type="EC" id="3.5.4.27"/>
    </reaction>
</comment>
<dbReference type="EC" id="3.5.4.27" evidence="5 12"/>
<comment type="caution">
    <text evidence="13">The sequence shown here is derived from an EMBL/GenBank/DDBJ whole genome shotgun (WGS) entry which is preliminary data.</text>
</comment>
<dbReference type="GO" id="GO:0018759">
    <property type="term" value="F:methenyltetrahydromethanopterin cyclohydrolase activity"/>
    <property type="evidence" value="ECO:0007669"/>
    <property type="project" value="UniProtKB-UniRule"/>
</dbReference>
<evidence type="ECO:0000256" key="1">
    <source>
        <dbReference type="ARBA" id="ARBA00004058"/>
    </source>
</evidence>
<comment type="subcellular location">
    <subcellularLocation>
        <location evidence="2 12">Cytoplasm</location>
    </subcellularLocation>
</comment>
<comment type="similarity">
    <text evidence="4 12">Belongs to the MCH family.</text>
</comment>
<dbReference type="GO" id="GO:0005737">
    <property type="term" value="C:cytoplasm"/>
    <property type="evidence" value="ECO:0007669"/>
    <property type="project" value="UniProtKB-SubCell"/>
</dbReference>
<evidence type="ECO:0000256" key="12">
    <source>
        <dbReference type="HAMAP-Rule" id="MF_00486"/>
    </source>
</evidence>
<organism evidence="13 14">
    <name type="scientific">Rhodopirellula bahusiensis</name>
    <dbReference type="NCBI Taxonomy" id="2014065"/>
    <lineage>
        <taxon>Bacteria</taxon>
        <taxon>Pseudomonadati</taxon>
        <taxon>Planctomycetota</taxon>
        <taxon>Planctomycetia</taxon>
        <taxon>Pirellulales</taxon>
        <taxon>Pirellulaceae</taxon>
        <taxon>Rhodopirellula</taxon>
    </lineage>
</organism>
<comment type="pathway">
    <text evidence="3 12">One-carbon metabolism; formaldehyde degradation; formate from formaldehyde (H(4)MPT route): step 3/5.</text>
</comment>
<dbReference type="UniPathway" id="UPA00562">
    <property type="reaction ID" value="UER00703"/>
</dbReference>
<gene>
    <name evidence="12 13" type="primary">mch</name>
    <name evidence="13" type="ORF">CEE69_19120</name>
</gene>
<dbReference type="NCBIfam" id="TIGR03120">
    <property type="entry name" value="one_C_mch"/>
    <property type="match status" value="1"/>
</dbReference>
<accession>A0A2G1W3T3</accession>
<dbReference type="OrthoDB" id="241529at2"/>
<evidence type="ECO:0000256" key="8">
    <source>
        <dbReference type="ARBA" id="ARBA00022563"/>
    </source>
</evidence>
<evidence type="ECO:0000256" key="3">
    <source>
        <dbReference type="ARBA" id="ARBA00005087"/>
    </source>
</evidence>
<keyword evidence="14" id="KW-1185">Reference proteome</keyword>
<proteinExistence type="inferred from homology"/>
<dbReference type="Pfam" id="PF02289">
    <property type="entry name" value="MCH"/>
    <property type="match status" value="1"/>
</dbReference>
<comment type="function">
    <text evidence="1 12">Catalyzes the hydrolysis of methenyl-H(4)MPT(+) to 5-formyl-H(4)MPT.</text>
</comment>
<dbReference type="GO" id="GO:0006730">
    <property type="term" value="P:one-carbon metabolic process"/>
    <property type="evidence" value="ECO:0007669"/>
    <property type="project" value="UniProtKB-UniRule"/>
</dbReference>
<evidence type="ECO:0000256" key="9">
    <source>
        <dbReference type="ARBA" id="ARBA00022801"/>
    </source>
</evidence>
<evidence type="ECO:0000256" key="5">
    <source>
        <dbReference type="ARBA" id="ARBA00012765"/>
    </source>
</evidence>
<keyword evidence="8 12" id="KW-0554">One-carbon metabolism</keyword>
<dbReference type="Gene3D" id="3.30.1030.10">
    <property type="entry name" value="Methenyltetrahydromethanopterin Cyclohydrolase, Chain A, domain 2"/>
    <property type="match status" value="1"/>
</dbReference>
<dbReference type="GO" id="GO:0046294">
    <property type="term" value="P:formaldehyde catabolic process"/>
    <property type="evidence" value="ECO:0007669"/>
    <property type="project" value="UniProtKB-UniRule"/>
</dbReference>
<dbReference type="SUPFAM" id="SSF56199">
    <property type="entry name" value="Methenyltetrahydromethanopterin cyclohydrolase"/>
    <property type="match status" value="1"/>
</dbReference>
<evidence type="ECO:0000313" key="13">
    <source>
        <dbReference type="EMBL" id="PHQ33686.1"/>
    </source>
</evidence>
<dbReference type="GeneID" id="90610130"/>
<dbReference type="EMBL" id="NIZW01000015">
    <property type="protein sequence ID" value="PHQ33686.1"/>
    <property type="molecule type" value="Genomic_DNA"/>
</dbReference>
<keyword evidence="7 12" id="KW-0963">Cytoplasm</keyword>
<evidence type="ECO:0000256" key="7">
    <source>
        <dbReference type="ARBA" id="ARBA00022490"/>
    </source>
</evidence>
<reference evidence="13 14" key="1">
    <citation type="submission" date="2017-06" db="EMBL/GenBank/DDBJ databases">
        <title>Description of Rhodopirellula bahusiensis sp. nov.</title>
        <authorList>
            <person name="Kizina J."/>
            <person name="Harder J."/>
        </authorList>
    </citation>
    <scope>NUCLEOTIDE SEQUENCE [LARGE SCALE GENOMIC DNA]</scope>
    <source>
        <strain evidence="13 14">SWK21</strain>
    </source>
</reference>
<name>A0A2G1W3T3_9BACT</name>
<dbReference type="InterPro" id="IPR003209">
    <property type="entry name" value="METHMP_CycHdrlase"/>
</dbReference>
<protein>
    <recommendedName>
        <fullName evidence="6 12">Methenyltetrahydromethanopterin cyclohydrolase</fullName>
        <ecNumber evidence="5 12">3.5.4.27</ecNumber>
    </recommendedName>
    <alternativeName>
        <fullName evidence="10 12">Methenyl-H4MPT cyclohydrolase</fullName>
    </alternativeName>
</protein>
<evidence type="ECO:0000256" key="11">
    <source>
        <dbReference type="ARBA" id="ARBA00048684"/>
    </source>
</evidence>
<dbReference type="RefSeq" id="WP_099262250.1">
    <property type="nucleotide sequence ID" value="NZ_NIZW01000015.1"/>
</dbReference>